<sequence length="84" mass="9655">MNRQDWDKMSQDVHCEHTFSNAPSEFLNMKDWRTPDVATFHDLRLGCDIYPTAAAPETSNVINIPQKEAGLRGIPLKKQRTRLT</sequence>
<dbReference type="EMBL" id="NMUH01000201">
    <property type="protein sequence ID" value="MQL74308.1"/>
    <property type="molecule type" value="Genomic_DNA"/>
</dbReference>
<proteinExistence type="predicted"/>
<dbReference type="AlphaFoldDB" id="A0A843TRU6"/>
<evidence type="ECO:0000313" key="2">
    <source>
        <dbReference type="Proteomes" id="UP000652761"/>
    </source>
</evidence>
<evidence type="ECO:0000313" key="1">
    <source>
        <dbReference type="EMBL" id="MQL74308.1"/>
    </source>
</evidence>
<gene>
    <name evidence="1" type="ORF">Taro_006684</name>
</gene>
<accession>A0A843TRU6</accession>
<organism evidence="1 2">
    <name type="scientific">Colocasia esculenta</name>
    <name type="common">Wild taro</name>
    <name type="synonym">Arum esculentum</name>
    <dbReference type="NCBI Taxonomy" id="4460"/>
    <lineage>
        <taxon>Eukaryota</taxon>
        <taxon>Viridiplantae</taxon>
        <taxon>Streptophyta</taxon>
        <taxon>Embryophyta</taxon>
        <taxon>Tracheophyta</taxon>
        <taxon>Spermatophyta</taxon>
        <taxon>Magnoliopsida</taxon>
        <taxon>Liliopsida</taxon>
        <taxon>Araceae</taxon>
        <taxon>Aroideae</taxon>
        <taxon>Colocasieae</taxon>
        <taxon>Colocasia</taxon>
    </lineage>
</organism>
<comment type="caution">
    <text evidence="1">The sequence shown here is derived from an EMBL/GenBank/DDBJ whole genome shotgun (WGS) entry which is preliminary data.</text>
</comment>
<dbReference type="Proteomes" id="UP000652761">
    <property type="component" value="Unassembled WGS sequence"/>
</dbReference>
<protein>
    <submittedName>
        <fullName evidence="1">Uncharacterized protein</fullName>
    </submittedName>
</protein>
<reference evidence="1" key="1">
    <citation type="submission" date="2017-07" db="EMBL/GenBank/DDBJ databases">
        <title>Taro Niue Genome Assembly and Annotation.</title>
        <authorList>
            <person name="Atibalentja N."/>
            <person name="Keating K."/>
            <person name="Fields C.J."/>
        </authorList>
    </citation>
    <scope>NUCLEOTIDE SEQUENCE</scope>
    <source>
        <strain evidence="1">Niue_2</strain>
        <tissue evidence="1">Leaf</tissue>
    </source>
</reference>
<keyword evidence="2" id="KW-1185">Reference proteome</keyword>
<name>A0A843TRU6_COLES</name>